<sequence>MAPQGGPQAGAVTDERQLRIDLAAALRLAARNDWHEGVANHFSAAVSADGKQFLVNPRWRHFSRARASDLLLVDADDPDTMNRPDAPDPSAWSIHSAIHRQLPHARVALHLHPPYATTLACLKDPTIHPIDQVTARFFRRIAYDMNFGGIATEGAEGDRIAGTIGNHRQVMMGNHGVTTVAPTVAEAFDAMYHLERAARQLVLAYQTGQPLAIMSDDLAETTAAEWEVYKDAEFAHFEEMKRILDEEDPSYAD</sequence>
<reference evidence="3 4" key="1">
    <citation type="submission" date="2017-10" db="EMBL/GenBank/DDBJ databases">
        <title>Sedimentibacterium mangrovi gen. nov., sp. nov., a novel member of family Phyllobacteriacea isolated from mangrove sediment.</title>
        <authorList>
            <person name="Liao H."/>
            <person name="Tian Y."/>
        </authorList>
    </citation>
    <scope>NUCLEOTIDE SEQUENCE [LARGE SCALE GENOMIC DNA]</scope>
    <source>
        <strain evidence="3 4">X9-2-2</strain>
    </source>
</reference>
<proteinExistence type="inferred from homology"/>
<evidence type="ECO:0000313" key="4">
    <source>
        <dbReference type="Proteomes" id="UP000221168"/>
    </source>
</evidence>
<gene>
    <name evidence="3" type="ORF">CSC94_08120</name>
</gene>
<dbReference type="NCBIfam" id="NF005689">
    <property type="entry name" value="PRK07490.1"/>
    <property type="match status" value="1"/>
</dbReference>
<dbReference type="SMART" id="SM01007">
    <property type="entry name" value="Aldolase_II"/>
    <property type="match status" value="1"/>
</dbReference>
<dbReference type="EMBL" id="PDVP01000003">
    <property type="protein sequence ID" value="PHP67654.1"/>
    <property type="molecule type" value="Genomic_DNA"/>
</dbReference>
<comment type="similarity">
    <text evidence="1">Belongs to the aldolase class II family.</text>
</comment>
<evidence type="ECO:0000313" key="3">
    <source>
        <dbReference type="EMBL" id="PHP67654.1"/>
    </source>
</evidence>
<keyword evidence="4" id="KW-1185">Reference proteome</keyword>
<dbReference type="RefSeq" id="WP_099305730.1">
    <property type="nucleotide sequence ID" value="NZ_PDVP01000003.1"/>
</dbReference>
<organism evidence="3 4">
    <name type="scientific">Zhengella mangrovi</name>
    <dbReference type="NCBI Taxonomy" id="1982044"/>
    <lineage>
        <taxon>Bacteria</taxon>
        <taxon>Pseudomonadati</taxon>
        <taxon>Pseudomonadota</taxon>
        <taxon>Alphaproteobacteria</taxon>
        <taxon>Hyphomicrobiales</taxon>
        <taxon>Notoacmeibacteraceae</taxon>
        <taxon>Zhengella</taxon>
    </lineage>
</organism>
<evidence type="ECO:0000256" key="1">
    <source>
        <dbReference type="ARBA" id="ARBA00037961"/>
    </source>
</evidence>
<dbReference type="GO" id="GO:0051015">
    <property type="term" value="F:actin filament binding"/>
    <property type="evidence" value="ECO:0007669"/>
    <property type="project" value="TreeGrafter"/>
</dbReference>
<name>A0A2G1QQA9_9HYPH</name>
<dbReference type="SUPFAM" id="SSF53639">
    <property type="entry name" value="AraD/HMP-PK domain-like"/>
    <property type="match status" value="1"/>
</dbReference>
<protein>
    <recommendedName>
        <fullName evidence="2">Class II aldolase/adducin N-terminal domain-containing protein</fullName>
    </recommendedName>
</protein>
<dbReference type="InterPro" id="IPR001303">
    <property type="entry name" value="Aldolase_II/adducin_N"/>
</dbReference>
<dbReference type="OrthoDB" id="5291399at2"/>
<dbReference type="PANTHER" id="PTHR10672:SF3">
    <property type="entry name" value="PROTEIN HU-LI TAI SHAO"/>
    <property type="match status" value="1"/>
</dbReference>
<comment type="caution">
    <text evidence="3">The sequence shown here is derived from an EMBL/GenBank/DDBJ whole genome shotgun (WGS) entry which is preliminary data.</text>
</comment>
<dbReference type="InterPro" id="IPR036409">
    <property type="entry name" value="Aldolase_II/adducin_N_sf"/>
</dbReference>
<feature type="domain" description="Class II aldolase/adducin N-terminal" evidence="2">
    <location>
        <begin position="20"/>
        <end position="202"/>
    </location>
</feature>
<dbReference type="GO" id="GO:0005856">
    <property type="term" value="C:cytoskeleton"/>
    <property type="evidence" value="ECO:0007669"/>
    <property type="project" value="TreeGrafter"/>
</dbReference>
<accession>A0A2G1QQA9</accession>
<evidence type="ECO:0000259" key="2">
    <source>
        <dbReference type="SMART" id="SM01007"/>
    </source>
</evidence>
<dbReference type="Proteomes" id="UP000221168">
    <property type="component" value="Unassembled WGS sequence"/>
</dbReference>
<dbReference type="Pfam" id="PF00596">
    <property type="entry name" value="Aldolase_II"/>
    <property type="match status" value="1"/>
</dbReference>
<dbReference type="PANTHER" id="PTHR10672">
    <property type="entry name" value="ADDUCIN"/>
    <property type="match status" value="1"/>
</dbReference>
<dbReference type="Gene3D" id="3.40.225.10">
    <property type="entry name" value="Class II aldolase/adducin N-terminal domain"/>
    <property type="match status" value="1"/>
</dbReference>
<dbReference type="InterPro" id="IPR051017">
    <property type="entry name" value="Aldolase-II_Adducin_sf"/>
</dbReference>
<dbReference type="AlphaFoldDB" id="A0A2G1QQA9"/>